<dbReference type="SUPFAM" id="SSF49503">
    <property type="entry name" value="Cupredoxins"/>
    <property type="match status" value="1"/>
</dbReference>
<dbReference type="PROSITE" id="PS50999">
    <property type="entry name" value="COX2_TM"/>
    <property type="match status" value="1"/>
</dbReference>
<gene>
    <name evidence="22" type="primary">COX2</name>
</gene>
<keyword evidence="6 18" id="KW-0679">Respiratory chain</keyword>
<feature type="transmembrane region" description="Helical" evidence="19">
    <location>
        <begin position="67"/>
        <end position="87"/>
    </location>
</feature>
<evidence type="ECO:0000256" key="2">
    <source>
        <dbReference type="ARBA" id="ARBA00007866"/>
    </source>
</evidence>
<evidence type="ECO:0000256" key="10">
    <source>
        <dbReference type="ARBA" id="ARBA00022842"/>
    </source>
</evidence>
<dbReference type="InterPro" id="IPR036257">
    <property type="entry name" value="Cyt_c_oxidase_su2_TM_sf"/>
</dbReference>
<protein>
    <recommendedName>
        <fullName evidence="4 18">Cytochrome c oxidase subunit 2</fullName>
    </recommendedName>
</protein>
<comment type="subunit">
    <text evidence="3">Component of the cytochrome c oxidase (complex IV, CIV), a multisubunit enzyme composed of a catalytic core of 3 subunits and several supernumerary subunits. The complex exists as a monomer or a dimer and forms supercomplexes (SCs) in the inner mitochondrial membrane with ubiquinol-cytochrome c oxidoreductase (cytochrome b-c1 complex, complex III, CIII).</text>
</comment>
<evidence type="ECO:0000256" key="14">
    <source>
        <dbReference type="ARBA" id="ARBA00023008"/>
    </source>
</evidence>
<comment type="subcellular location">
    <subcellularLocation>
        <location evidence="1 18">Mitochondrion inner membrane</location>
        <topology evidence="1 18">Multi-pass membrane protein</topology>
    </subcellularLocation>
</comment>
<dbReference type="Pfam" id="PF02790">
    <property type="entry name" value="COX2_TM"/>
    <property type="match status" value="1"/>
</dbReference>
<dbReference type="RefSeq" id="YP_009862149.1">
    <property type="nucleotide sequence ID" value="NC_048990.1"/>
</dbReference>
<evidence type="ECO:0000256" key="18">
    <source>
        <dbReference type="RuleBase" id="RU000457"/>
    </source>
</evidence>
<evidence type="ECO:0000313" key="22">
    <source>
        <dbReference type="EMBL" id="QKV10184.1"/>
    </source>
</evidence>
<keyword evidence="8 18" id="KW-0479">Metal-binding</keyword>
<dbReference type="InterPro" id="IPR011759">
    <property type="entry name" value="Cyt_c_oxidase_su2_TM_dom"/>
</dbReference>
<feature type="domain" description="Cytochrome oxidase subunit II copper A binding" evidence="20">
    <location>
        <begin position="92"/>
        <end position="236"/>
    </location>
</feature>
<evidence type="ECO:0000256" key="7">
    <source>
        <dbReference type="ARBA" id="ARBA00022692"/>
    </source>
</evidence>
<dbReference type="PROSITE" id="PS00078">
    <property type="entry name" value="COX2"/>
    <property type="match status" value="1"/>
</dbReference>
<evidence type="ECO:0000256" key="1">
    <source>
        <dbReference type="ARBA" id="ARBA00004448"/>
    </source>
</evidence>
<dbReference type="Gene3D" id="1.10.287.90">
    <property type="match status" value="1"/>
</dbReference>
<evidence type="ECO:0000256" key="8">
    <source>
        <dbReference type="ARBA" id="ARBA00022723"/>
    </source>
</evidence>
<dbReference type="Pfam" id="PF00116">
    <property type="entry name" value="COX2"/>
    <property type="match status" value="1"/>
</dbReference>
<sequence>MPTWFSFGFQDSSSISMGELVFLHDHIMVIMLMIIFLIFYIMFYLVLNSSYYKFLSEGTFIETVWSIIPAFLLFFLVMPSMQVLYFMEDIKNPSFSIKVVAHQWYWTYICPLFNNLSFKLSNSDSLFSLYEYDSMLDEDFSMSPRLLSSSSDLYIPVNTVTRFLITSTDVIHSFAIPSLGLKVDAVPGRINQLFSNPSRVGSFFGQCSEICGSNHSFMPISLKVCGNEDFNKVSSSYFLDILEESNLTMNI</sequence>
<evidence type="ECO:0000256" key="19">
    <source>
        <dbReference type="SAM" id="Phobius"/>
    </source>
</evidence>
<dbReference type="PROSITE" id="PS50857">
    <property type="entry name" value="COX2_CUA"/>
    <property type="match status" value="1"/>
</dbReference>
<comment type="catalytic activity">
    <reaction evidence="17">
        <text>4 Fe(II)-[cytochrome c] + O2 + 8 H(+)(in) = 4 Fe(III)-[cytochrome c] + 2 H2O + 4 H(+)(out)</text>
        <dbReference type="Rhea" id="RHEA:11436"/>
        <dbReference type="Rhea" id="RHEA-COMP:10350"/>
        <dbReference type="Rhea" id="RHEA-COMP:14399"/>
        <dbReference type="ChEBI" id="CHEBI:15377"/>
        <dbReference type="ChEBI" id="CHEBI:15378"/>
        <dbReference type="ChEBI" id="CHEBI:15379"/>
        <dbReference type="ChEBI" id="CHEBI:29033"/>
        <dbReference type="ChEBI" id="CHEBI:29034"/>
        <dbReference type="EC" id="7.1.1.9"/>
    </reaction>
    <physiologicalReaction direction="left-to-right" evidence="17">
        <dbReference type="Rhea" id="RHEA:11437"/>
    </physiologicalReaction>
</comment>
<organism evidence="22">
    <name type="scientific">Carpoglyphus lactis</name>
    <name type="common">Dried fruit mite</name>
    <name type="synonym">Acarus lactis</name>
    <dbReference type="NCBI Taxonomy" id="223459"/>
    <lineage>
        <taxon>Eukaryota</taxon>
        <taxon>Metazoa</taxon>
        <taxon>Ecdysozoa</taxon>
        <taxon>Arthropoda</taxon>
        <taxon>Chelicerata</taxon>
        <taxon>Arachnida</taxon>
        <taxon>Acari</taxon>
        <taxon>Acariformes</taxon>
        <taxon>Sarcoptiformes</taxon>
        <taxon>Astigmata</taxon>
        <taxon>Hemisarcoptoidea</taxon>
        <taxon>Carpoglyphidae</taxon>
        <taxon>Carpoglyphus</taxon>
    </lineage>
</organism>
<dbReference type="SUPFAM" id="SSF81464">
    <property type="entry name" value="Cytochrome c oxidase subunit II-like, transmembrane region"/>
    <property type="match status" value="1"/>
</dbReference>
<feature type="transmembrane region" description="Helical" evidence="19">
    <location>
        <begin position="27"/>
        <end position="47"/>
    </location>
</feature>
<keyword evidence="10" id="KW-0460">Magnesium</keyword>
<dbReference type="Gene3D" id="2.60.40.420">
    <property type="entry name" value="Cupredoxins - blue copper proteins"/>
    <property type="match status" value="1"/>
</dbReference>
<dbReference type="InterPro" id="IPR001505">
    <property type="entry name" value="Copper_CuA"/>
</dbReference>
<dbReference type="InterPro" id="IPR045187">
    <property type="entry name" value="CcO_II"/>
</dbReference>
<evidence type="ECO:0000259" key="21">
    <source>
        <dbReference type="PROSITE" id="PS50999"/>
    </source>
</evidence>
<dbReference type="PANTHER" id="PTHR22888:SF9">
    <property type="entry name" value="CYTOCHROME C OXIDASE SUBUNIT 2"/>
    <property type="match status" value="1"/>
</dbReference>
<dbReference type="GO" id="GO:0004129">
    <property type="term" value="F:cytochrome-c oxidase activity"/>
    <property type="evidence" value="ECO:0007669"/>
    <property type="project" value="UniProtKB-EC"/>
</dbReference>
<evidence type="ECO:0000256" key="9">
    <source>
        <dbReference type="ARBA" id="ARBA00022792"/>
    </source>
</evidence>
<evidence type="ECO:0000256" key="17">
    <source>
        <dbReference type="ARBA" id="ARBA00049512"/>
    </source>
</evidence>
<dbReference type="CTD" id="4513"/>
<proteinExistence type="inferred from homology"/>
<keyword evidence="16 18" id="KW-0472">Membrane</keyword>
<evidence type="ECO:0000256" key="13">
    <source>
        <dbReference type="ARBA" id="ARBA00022989"/>
    </source>
</evidence>
<name>A0A7D4W7U4_CARLC</name>
<dbReference type="EMBL" id="MN073839">
    <property type="protein sequence ID" value="QKV10184.1"/>
    <property type="molecule type" value="Genomic_DNA"/>
</dbReference>
<dbReference type="GO" id="GO:0042773">
    <property type="term" value="P:ATP synthesis coupled electron transport"/>
    <property type="evidence" value="ECO:0007669"/>
    <property type="project" value="TreeGrafter"/>
</dbReference>
<reference evidence="22" key="1">
    <citation type="submission" date="2019-06" db="EMBL/GenBank/DDBJ databases">
        <authorList>
            <person name="Zhao Y."/>
            <person name="Li C."/>
        </authorList>
    </citation>
    <scope>NUCLEOTIDE SEQUENCE</scope>
</reference>
<reference evidence="22" key="2">
    <citation type="journal article" date="2020" name="Kun Chong Xue Bao">
        <title>Sequencing and analysis of the complete mitochondrial genome of Carpoglyphus lactis (Acari: Carpoglyphidae).</title>
        <authorList>
            <person name="Zhao Y.-N."/>
            <person name="Li C.-P."/>
        </authorList>
    </citation>
    <scope>NUCLEOTIDE SEQUENCE</scope>
</reference>
<dbReference type="PRINTS" id="PR01166">
    <property type="entry name" value="CYCOXIDASEII"/>
</dbReference>
<evidence type="ECO:0000256" key="16">
    <source>
        <dbReference type="ARBA" id="ARBA00023136"/>
    </source>
</evidence>
<dbReference type="GO" id="GO:0005507">
    <property type="term" value="F:copper ion binding"/>
    <property type="evidence" value="ECO:0007669"/>
    <property type="project" value="InterPro"/>
</dbReference>
<dbReference type="PANTHER" id="PTHR22888">
    <property type="entry name" value="CYTOCHROME C OXIDASE, SUBUNIT II"/>
    <property type="match status" value="1"/>
</dbReference>
<evidence type="ECO:0000256" key="5">
    <source>
        <dbReference type="ARBA" id="ARBA00022448"/>
    </source>
</evidence>
<comment type="cofactor">
    <cofactor evidence="18">
        <name>Cu cation</name>
        <dbReference type="ChEBI" id="CHEBI:23378"/>
    </cofactor>
    <text evidence="18">Binds a copper A center.</text>
</comment>
<evidence type="ECO:0000256" key="3">
    <source>
        <dbReference type="ARBA" id="ARBA00011164"/>
    </source>
</evidence>
<dbReference type="InterPro" id="IPR008972">
    <property type="entry name" value="Cupredoxin"/>
</dbReference>
<comment type="similarity">
    <text evidence="2 18">Belongs to the cytochrome c oxidase subunit 2 family.</text>
</comment>
<keyword evidence="15 18" id="KW-0496">Mitochondrion</keyword>
<evidence type="ECO:0000256" key="4">
    <source>
        <dbReference type="ARBA" id="ARBA00015946"/>
    </source>
</evidence>
<keyword evidence="5 18" id="KW-0813">Transport</keyword>
<keyword evidence="11" id="KW-1278">Translocase</keyword>
<keyword evidence="7 18" id="KW-0812">Transmembrane</keyword>
<dbReference type="InterPro" id="IPR002429">
    <property type="entry name" value="CcO_II-like_C"/>
</dbReference>
<keyword evidence="14 18" id="KW-0186">Copper</keyword>
<dbReference type="AlphaFoldDB" id="A0A7D4W7U4"/>
<evidence type="ECO:0000259" key="20">
    <source>
        <dbReference type="PROSITE" id="PS50857"/>
    </source>
</evidence>
<evidence type="ECO:0000256" key="11">
    <source>
        <dbReference type="ARBA" id="ARBA00022967"/>
    </source>
</evidence>
<evidence type="ECO:0000256" key="15">
    <source>
        <dbReference type="ARBA" id="ARBA00023128"/>
    </source>
</evidence>
<evidence type="ECO:0000256" key="6">
    <source>
        <dbReference type="ARBA" id="ARBA00022660"/>
    </source>
</evidence>
<comment type="function">
    <text evidence="18">Component of the cytochrome c oxidase, the last enzyme in the mitochondrial electron transport chain which drives oxidative phosphorylation. The respiratory chain contains 3 multisubunit complexes succinate dehydrogenase (complex II, CII), ubiquinol-cytochrome c oxidoreductase (cytochrome b-c1 complex, complex III, CIII) and cytochrome c oxidase (complex IV, CIV), that cooperate to transfer electrons derived from NADH and succinate to molecular oxygen, creating an electrochemical gradient over the inner membrane that drives transmembrane transport and the ATP synthase. Cytochrome c oxidase is the component of the respiratory chain that catalyzes the reduction of oxygen to water. Electrons originating from reduced cytochrome c in the intermembrane space (IMS) are transferred via the dinuclear copper A center (CU(A)) of subunit 2 and heme A of subunit 1 to the active site in subunit 1, a binuclear center (BNC) formed by heme A3 and copper B (CU(B)). The BNC reduces molecular oxygen to 2 water molecules using 4 electrons from cytochrome c in the IMS and 4 protons from the mitochondrial matrix.</text>
</comment>
<keyword evidence="9 18" id="KW-0999">Mitochondrion inner membrane</keyword>
<feature type="domain" description="Cytochrome oxidase subunit II transmembrane region profile" evidence="21">
    <location>
        <begin position="1"/>
        <end position="91"/>
    </location>
</feature>
<geneLocation type="mitochondrion" evidence="22"/>
<keyword evidence="12 18" id="KW-0249">Electron transport</keyword>
<dbReference type="GeneID" id="55749901"/>
<dbReference type="GO" id="GO:0005743">
    <property type="term" value="C:mitochondrial inner membrane"/>
    <property type="evidence" value="ECO:0007669"/>
    <property type="project" value="UniProtKB-SubCell"/>
</dbReference>
<keyword evidence="13 19" id="KW-1133">Transmembrane helix</keyword>
<accession>A0A7D4W7U4</accession>
<evidence type="ECO:0000256" key="12">
    <source>
        <dbReference type="ARBA" id="ARBA00022982"/>
    </source>
</evidence>